<organism evidence="12 13">
    <name type="scientific">Rarispira pelagica</name>
    <dbReference type="NCBI Taxonomy" id="3141764"/>
    <lineage>
        <taxon>Bacteria</taxon>
        <taxon>Pseudomonadati</taxon>
        <taxon>Spirochaetota</taxon>
        <taxon>Spirochaetia</taxon>
        <taxon>Winmispirales</taxon>
        <taxon>Winmispiraceae</taxon>
        <taxon>Rarispira</taxon>
    </lineage>
</organism>
<dbReference type="RefSeq" id="WP_420068422.1">
    <property type="nucleotide sequence ID" value="NZ_JBCHKQ010000001.1"/>
</dbReference>
<evidence type="ECO:0000256" key="5">
    <source>
        <dbReference type="ARBA" id="ARBA00022692"/>
    </source>
</evidence>
<protein>
    <recommendedName>
        <fullName evidence="10">Lipoprotein signal peptidase</fullName>
        <ecNumber evidence="10">3.4.23.36</ecNumber>
    </recommendedName>
    <alternativeName>
        <fullName evidence="10">Prolipoprotein signal peptidase</fullName>
    </alternativeName>
    <alternativeName>
        <fullName evidence="10">Signal peptidase II</fullName>
        <shortName evidence="10">SPase II</shortName>
    </alternativeName>
</protein>
<comment type="caution">
    <text evidence="10">Lacks conserved residue(s) required for the propagation of feature annotation.</text>
</comment>
<dbReference type="Proteomes" id="UP001466331">
    <property type="component" value="Unassembled WGS sequence"/>
</dbReference>
<keyword evidence="13" id="KW-1185">Reference proteome</keyword>
<dbReference type="PANTHER" id="PTHR33695">
    <property type="entry name" value="LIPOPROTEIN SIGNAL PEPTIDASE"/>
    <property type="match status" value="1"/>
</dbReference>
<evidence type="ECO:0000256" key="7">
    <source>
        <dbReference type="ARBA" id="ARBA00022801"/>
    </source>
</evidence>
<dbReference type="HAMAP" id="MF_00161">
    <property type="entry name" value="LspA"/>
    <property type="match status" value="1"/>
</dbReference>
<reference evidence="12 13" key="1">
    <citation type="submission" date="2024-03" db="EMBL/GenBank/DDBJ databases">
        <title>Ignisphaera cupida sp. nov., a hyperthermophilic hydrolytic archaeon from a hot spring of Kamchatka, and proposal of Ignisphaeraceae fam. nov.</title>
        <authorList>
            <person name="Podosokorskaya O.A."/>
            <person name="Elcheninov A.G."/>
            <person name="Maltseva A.I."/>
            <person name="Zayulina K.S."/>
            <person name="Novikov A."/>
            <person name="Merkel A.Y."/>
        </authorList>
    </citation>
    <scope>NUCLEOTIDE SEQUENCE [LARGE SCALE GENOMIC DNA]</scope>
    <source>
        <strain evidence="12 13">38H-sp</strain>
    </source>
</reference>
<dbReference type="GO" id="GO:0004190">
    <property type="term" value="F:aspartic-type endopeptidase activity"/>
    <property type="evidence" value="ECO:0007669"/>
    <property type="project" value="UniProtKB-EC"/>
</dbReference>
<evidence type="ECO:0000256" key="4">
    <source>
        <dbReference type="ARBA" id="ARBA00022670"/>
    </source>
</evidence>
<evidence type="ECO:0000256" key="2">
    <source>
        <dbReference type="ARBA" id="ARBA00022475"/>
    </source>
</evidence>
<feature type="active site" evidence="10">
    <location>
        <position position="148"/>
    </location>
</feature>
<dbReference type="EC" id="3.4.23.36" evidence="10"/>
<evidence type="ECO:0000256" key="8">
    <source>
        <dbReference type="ARBA" id="ARBA00022989"/>
    </source>
</evidence>
<dbReference type="InterPro" id="IPR001872">
    <property type="entry name" value="Peptidase_A8"/>
</dbReference>
<evidence type="ECO:0000256" key="10">
    <source>
        <dbReference type="HAMAP-Rule" id="MF_00161"/>
    </source>
</evidence>
<feature type="transmembrane region" description="Helical" evidence="10">
    <location>
        <begin position="101"/>
        <end position="119"/>
    </location>
</feature>
<name>A0ABU9U8H3_9SPIR</name>
<feature type="transmembrane region" description="Helical" evidence="10">
    <location>
        <begin position="146"/>
        <end position="164"/>
    </location>
</feature>
<evidence type="ECO:0000256" key="6">
    <source>
        <dbReference type="ARBA" id="ARBA00022750"/>
    </source>
</evidence>
<evidence type="ECO:0000256" key="1">
    <source>
        <dbReference type="ARBA" id="ARBA00006139"/>
    </source>
</evidence>
<feature type="transmembrane region" description="Helical" evidence="10">
    <location>
        <begin position="67"/>
        <end position="89"/>
    </location>
</feature>
<evidence type="ECO:0000256" key="9">
    <source>
        <dbReference type="ARBA" id="ARBA00023136"/>
    </source>
</evidence>
<comment type="pathway">
    <text evidence="10">Protein modification; lipoprotein biosynthesis (signal peptide cleavage).</text>
</comment>
<keyword evidence="7 10" id="KW-0378">Hydrolase</keyword>
<comment type="subcellular location">
    <subcellularLocation>
        <location evidence="10">Cell membrane</location>
        <topology evidence="10">Multi-pass membrane protein</topology>
    </subcellularLocation>
</comment>
<keyword evidence="2 10" id="KW-1003">Cell membrane</keyword>
<dbReference type="Pfam" id="PF01252">
    <property type="entry name" value="Peptidase_A8"/>
    <property type="match status" value="1"/>
</dbReference>
<dbReference type="PANTHER" id="PTHR33695:SF1">
    <property type="entry name" value="LIPOPROTEIN SIGNAL PEPTIDASE"/>
    <property type="match status" value="1"/>
</dbReference>
<keyword evidence="9 10" id="KW-0472">Membrane</keyword>
<sequence>MKDRIKTLLPFSLTLVVFAIDQIVKSLVVRTIPYHKVGFSIGGDLIRIIHTGNKNGAFSIGWHLPDIVNIIIFWVLSTVFLTVLIIYLIKRPNDFTIYQRWLIAGIIGGGLGNQFDRFFRPNGVVDFIDVKFFGILGLERWPTFNIADASVVICVGLLIISLFLSDKKKESINE</sequence>
<evidence type="ECO:0000313" key="12">
    <source>
        <dbReference type="EMBL" id="MEM5946968.1"/>
    </source>
</evidence>
<keyword evidence="6 10" id="KW-0064">Aspartyl protease</keyword>
<keyword evidence="4 10" id="KW-0645">Protease</keyword>
<gene>
    <name evidence="10 12" type="primary">lspA</name>
    <name evidence="12" type="ORF">WKV44_00255</name>
</gene>
<keyword evidence="8 10" id="KW-1133">Transmembrane helix</keyword>
<dbReference type="EMBL" id="JBCHKQ010000001">
    <property type="protein sequence ID" value="MEM5946968.1"/>
    <property type="molecule type" value="Genomic_DNA"/>
</dbReference>
<dbReference type="NCBIfam" id="TIGR00077">
    <property type="entry name" value="lspA"/>
    <property type="match status" value="1"/>
</dbReference>
<feature type="active site" evidence="10">
    <location>
        <position position="126"/>
    </location>
</feature>
<keyword evidence="3" id="KW-0997">Cell inner membrane</keyword>
<evidence type="ECO:0000256" key="3">
    <source>
        <dbReference type="ARBA" id="ARBA00022519"/>
    </source>
</evidence>
<comment type="similarity">
    <text evidence="1 10 11">Belongs to the peptidase A8 family.</text>
</comment>
<comment type="catalytic activity">
    <reaction evidence="10">
        <text>Release of signal peptides from bacterial membrane prolipoproteins. Hydrolyzes -Xaa-Yaa-Zaa-|-(S,diacylglyceryl)Cys-, in which Xaa is hydrophobic (preferably Leu), and Yaa (Ala or Ser) and Zaa (Gly or Ala) have small, neutral side chains.</text>
        <dbReference type="EC" id="3.4.23.36"/>
    </reaction>
</comment>
<keyword evidence="5 10" id="KW-0812">Transmembrane</keyword>
<comment type="function">
    <text evidence="10">This protein specifically catalyzes the removal of signal peptides from prolipoproteins.</text>
</comment>
<accession>A0ABU9U8H3</accession>
<proteinExistence type="inferred from homology"/>
<evidence type="ECO:0000313" key="13">
    <source>
        <dbReference type="Proteomes" id="UP001466331"/>
    </source>
</evidence>
<evidence type="ECO:0000256" key="11">
    <source>
        <dbReference type="RuleBase" id="RU004181"/>
    </source>
</evidence>
<comment type="caution">
    <text evidence="12">The sequence shown here is derived from an EMBL/GenBank/DDBJ whole genome shotgun (WGS) entry which is preliminary data.</text>
</comment>
<dbReference type="PRINTS" id="PR00781">
    <property type="entry name" value="LIPOSIGPTASE"/>
</dbReference>